<keyword evidence="1" id="KW-0479">Metal-binding</keyword>
<keyword evidence="2" id="KW-0862">Zinc</keyword>
<dbReference type="InterPro" id="IPR013088">
    <property type="entry name" value="Znf_NHR/GATA"/>
</dbReference>
<evidence type="ECO:0000256" key="2">
    <source>
        <dbReference type="ARBA" id="ARBA00022833"/>
    </source>
</evidence>
<sequence>MKKIACPICGKPPSDTHKPFCGQGCRDRDLLQWLGEGYRIPAGPADPEAENDAQTGLDTADNDD</sequence>
<dbReference type="Proteomes" id="UP000516148">
    <property type="component" value="Chromosome"/>
</dbReference>
<dbReference type="SUPFAM" id="SSF57716">
    <property type="entry name" value="Glucocorticoid receptor-like (DNA-binding domain)"/>
    <property type="match status" value="1"/>
</dbReference>
<dbReference type="Gene3D" id="3.30.50.10">
    <property type="entry name" value="Erythroid Transcription Factor GATA-1, subunit A"/>
    <property type="match status" value="1"/>
</dbReference>
<feature type="region of interest" description="Disordered" evidence="3">
    <location>
        <begin position="37"/>
        <end position="64"/>
    </location>
</feature>
<dbReference type="EMBL" id="CP061038">
    <property type="protein sequence ID" value="QNQ08716.1"/>
    <property type="molecule type" value="Genomic_DNA"/>
</dbReference>
<protein>
    <submittedName>
        <fullName evidence="4">DNA gyrase inhibitor YacG</fullName>
    </submittedName>
</protein>
<evidence type="ECO:0000256" key="1">
    <source>
        <dbReference type="ARBA" id="ARBA00022723"/>
    </source>
</evidence>
<evidence type="ECO:0000313" key="4">
    <source>
        <dbReference type="EMBL" id="QNQ08716.1"/>
    </source>
</evidence>
<gene>
    <name evidence="4" type="primary">yacG</name>
    <name evidence="4" type="ORF">H3Z74_18545</name>
</gene>
<dbReference type="InterPro" id="IPR005584">
    <property type="entry name" value="DNA_gyrase_inhibitor_YacG"/>
</dbReference>
<evidence type="ECO:0000313" key="5">
    <source>
        <dbReference type="Proteomes" id="UP000516148"/>
    </source>
</evidence>
<dbReference type="GO" id="GO:0008270">
    <property type="term" value="F:zinc ion binding"/>
    <property type="evidence" value="ECO:0007669"/>
    <property type="project" value="InterPro"/>
</dbReference>
<dbReference type="Pfam" id="PF03884">
    <property type="entry name" value="YacG"/>
    <property type="match status" value="1"/>
</dbReference>
<dbReference type="PANTHER" id="PTHR36150:SF1">
    <property type="entry name" value="DNA GYRASE INHIBITOR YACG"/>
    <property type="match status" value="1"/>
</dbReference>
<name>A0A7H0LGB3_9SPHN</name>
<keyword evidence="5" id="KW-1185">Reference proteome</keyword>
<evidence type="ECO:0000256" key="3">
    <source>
        <dbReference type="SAM" id="MobiDB-lite"/>
    </source>
</evidence>
<accession>A0A7H0LGB3</accession>
<dbReference type="PANTHER" id="PTHR36150">
    <property type="entry name" value="DNA GYRASE INHIBITOR YACG"/>
    <property type="match status" value="1"/>
</dbReference>
<proteinExistence type="predicted"/>
<organism evidence="4 5">
    <name type="scientific">Sphingomonas alpina</name>
    <dbReference type="NCBI Taxonomy" id="653931"/>
    <lineage>
        <taxon>Bacteria</taxon>
        <taxon>Pseudomonadati</taxon>
        <taxon>Pseudomonadota</taxon>
        <taxon>Alphaproteobacteria</taxon>
        <taxon>Sphingomonadales</taxon>
        <taxon>Sphingomonadaceae</taxon>
        <taxon>Sphingomonas</taxon>
    </lineage>
</organism>
<reference evidence="4 5" key="1">
    <citation type="submission" date="2020-09" db="EMBL/GenBank/DDBJ databases">
        <title>Sphingomonas sp., a new species isolated from pork steak.</title>
        <authorList>
            <person name="Heidler von Heilborn D."/>
        </authorList>
    </citation>
    <scope>NUCLEOTIDE SEQUENCE [LARGE SCALE GENOMIC DNA]</scope>
    <source>
        <strain evidence="5">S8-3T</strain>
    </source>
</reference>
<dbReference type="GO" id="GO:0006355">
    <property type="term" value="P:regulation of DNA-templated transcription"/>
    <property type="evidence" value="ECO:0007669"/>
    <property type="project" value="InterPro"/>
</dbReference>
<dbReference type="RefSeq" id="WP_187761043.1">
    <property type="nucleotide sequence ID" value="NZ_CP061038.1"/>
</dbReference>
<dbReference type="KEGG" id="spap:H3Z74_18545"/>
<dbReference type="AlphaFoldDB" id="A0A7H0LGB3"/>